<dbReference type="eggNOG" id="COG1284">
    <property type="taxonomic scope" value="Bacteria"/>
</dbReference>
<dbReference type="PANTHER" id="PTHR33545:SF5">
    <property type="entry name" value="UPF0750 MEMBRANE PROTEIN YITT"/>
    <property type="match status" value="1"/>
</dbReference>
<dbReference type="KEGG" id="ssm:Spirs_1003"/>
<dbReference type="OrthoDB" id="3180973at2"/>
<keyword evidence="2" id="KW-1003">Cell membrane</keyword>
<accession>E1RCQ6</accession>
<dbReference type="STRING" id="573413.Spirs_1003"/>
<dbReference type="InterPro" id="IPR019264">
    <property type="entry name" value="DUF2179"/>
</dbReference>
<evidence type="ECO:0000256" key="1">
    <source>
        <dbReference type="ARBA" id="ARBA00004651"/>
    </source>
</evidence>
<sequence>MSEGVMRKHSFFSLFRQLCGIFAGSLVYGIGLSWFLVPFKIVPGGVGGLSQILYHMFGWSMGISMIIMNLPLWIIGIVFVGRQFGFGTFVGFFVSALMTDLVAPARLYRWNLMRDLIEKYNTKNGVLTSPFTWALTDDIFVAAIAGSILMGIGIGLIFKSRASTGGTDIPVALMKKKFNISIGNGYLIIESVIILFTGFVFRDINIIIWSYFALFLSSRFADIMTEGFSRVKAAYIISMDDGAVERIKERIYDEMDRGVTFLRGMGSYSRKGIKVIYVTFHMRQTAVLKRIALEEDPKVFMVMHDVHDVVGYGFKTRSLEM</sequence>
<comment type="subcellular location">
    <subcellularLocation>
        <location evidence="1">Cell membrane</location>
        <topology evidence="1">Multi-pass membrane protein</topology>
    </subcellularLocation>
</comment>
<evidence type="ECO:0000256" key="5">
    <source>
        <dbReference type="ARBA" id="ARBA00023136"/>
    </source>
</evidence>
<keyword evidence="9" id="KW-1185">Reference proteome</keyword>
<name>E1RCQ6_SEDSS</name>
<gene>
    <name evidence="8" type="ordered locus">Spirs_1003</name>
</gene>
<dbReference type="Gene3D" id="3.30.70.120">
    <property type="match status" value="1"/>
</dbReference>
<dbReference type="Proteomes" id="UP000002318">
    <property type="component" value="Chromosome"/>
</dbReference>
<evidence type="ECO:0000256" key="2">
    <source>
        <dbReference type="ARBA" id="ARBA00022475"/>
    </source>
</evidence>
<dbReference type="RefSeq" id="WP_013253600.1">
    <property type="nucleotide sequence ID" value="NC_014364.1"/>
</dbReference>
<dbReference type="EMBL" id="CP002116">
    <property type="protein sequence ID" value="ADK80136.1"/>
    <property type="molecule type" value="Genomic_DNA"/>
</dbReference>
<protein>
    <recommendedName>
        <fullName evidence="7">DUF2179 domain-containing protein</fullName>
    </recommendedName>
</protein>
<feature type="transmembrane region" description="Helical" evidence="6">
    <location>
        <begin position="139"/>
        <end position="158"/>
    </location>
</feature>
<dbReference type="AlphaFoldDB" id="E1RCQ6"/>
<dbReference type="PIRSF" id="PIRSF006483">
    <property type="entry name" value="Membrane_protein_YitT"/>
    <property type="match status" value="1"/>
</dbReference>
<organism evidence="8 9">
    <name type="scientific">Sediminispirochaeta smaragdinae (strain DSM 11293 / JCM 15392 / SEBR 4228)</name>
    <name type="common">Spirochaeta smaragdinae</name>
    <dbReference type="NCBI Taxonomy" id="573413"/>
    <lineage>
        <taxon>Bacteria</taxon>
        <taxon>Pseudomonadati</taxon>
        <taxon>Spirochaetota</taxon>
        <taxon>Spirochaetia</taxon>
        <taxon>Spirochaetales</taxon>
        <taxon>Spirochaetaceae</taxon>
        <taxon>Sediminispirochaeta</taxon>
    </lineage>
</organism>
<feature type="transmembrane region" description="Helical" evidence="6">
    <location>
        <begin position="57"/>
        <end position="79"/>
    </location>
</feature>
<feature type="domain" description="DUF2179" evidence="7">
    <location>
        <begin position="257"/>
        <end position="311"/>
    </location>
</feature>
<reference evidence="8 9" key="1">
    <citation type="journal article" date="2010" name="Stand. Genomic Sci.">
        <title>Complete genome sequence of Spirochaeta smaragdinae type strain (SEBR 4228).</title>
        <authorList>
            <person name="Mavromatis K."/>
            <person name="Yasawong M."/>
            <person name="Chertkov O."/>
            <person name="Lapidus A."/>
            <person name="Lucas S."/>
            <person name="Nolan M."/>
            <person name="Del Rio T.G."/>
            <person name="Tice H."/>
            <person name="Cheng J.F."/>
            <person name="Pitluck S."/>
            <person name="Liolios K."/>
            <person name="Ivanova N."/>
            <person name="Tapia R."/>
            <person name="Han C."/>
            <person name="Bruce D."/>
            <person name="Goodwin L."/>
            <person name="Pati A."/>
            <person name="Chen A."/>
            <person name="Palaniappan K."/>
            <person name="Land M."/>
            <person name="Hauser L."/>
            <person name="Chang Y.J."/>
            <person name="Jeffries C.D."/>
            <person name="Detter J.C."/>
            <person name="Rohde M."/>
            <person name="Brambilla E."/>
            <person name="Spring S."/>
            <person name="Goker M."/>
            <person name="Sikorski J."/>
            <person name="Woyke T."/>
            <person name="Bristow J."/>
            <person name="Eisen J.A."/>
            <person name="Markowitz V."/>
            <person name="Hugenholtz P."/>
            <person name="Klenk H.P."/>
            <person name="Kyrpides N.C."/>
        </authorList>
    </citation>
    <scope>NUCLEOTIDE SEQUENCE [LARGE SCALE GENOMIC DNA]</scope>
    <source>
        <strain evidence="9">DSM 11293 / JCM 15392 / SEBR 4228</strain>
    </source>
</reference>
<keyword evidence="4 6" id="KW-1133">Transmembrane helix</keyword>
<evidence type="ECO:0000256" key="4">
    <source>
        <dbReference type="ARBA" id="ARBA00022989"/>
    </source>
</evidence>
<keyword evidence="3 6" id="KW-0812">Transmembrane</keyword>
<dbReference type="GO" id="GO:0005886">
    <property type="term" value="C:plasma membrane"/>
    <property type="evidence" value="ECO:0007669"/>
    <property type="project" value="UniProtKB-SubCell"/>
</dbReference>
<dbReference type="Pfam" id="PF10035">
    <property type="entry name" value="DUF2179"/>
    <property type="match status" value="1"/>
</dbReference>
<dbReference type="InterPro" id="IPR051461">
    <property type="entry name" value="UPF0750_membrane"/>
</dbReference>
<feature type="transmembrane region" description="Helical" evidence="6">
    <location>
        <begin position="12"/>
        <end position="37"/>
    </location>
</feature>
<proteinExistence type="predicted"/>
<evidence type="ECO:0000256" key="6">
    <source>
        <dbReference type="SAM" id="Phobius"/>
    </source>
</evidence>
<feature type="transmembrane region" description="Helical" evidence="6">
    <location>
        <begin position="178"/>
        <end position="200"/>
    </location>
</feature>
<evidence type="ECO:0000313" key="8">
    <source>
        <dbReference type="EMBL" id="ADK80136.1"/>
    </source>
</evidence>
<feature type="transmembrane region" description="Helical" evidence="6">
    <location>
        <begin position="206"/>
        <end position="224"/>
    </location>
</feature>
<keyword evidence="5 6" id="KW-0472">Membrane</keyword>
<dbReference type="InterPro" id="IPR015867">
    <property type="entry name" value="N-reg_PII/ATP_PRibTrfase_C"/>
</dbReference>
<dbReference type="PANTHER" id="PTHR33545">
    <property type="entry name" value="UPF0750 MEMBRANE PROTEIN YITT-RELATED"/>
    <property type="match status" value="1"/>
</dbReference>
<feature type="transmembrane region" description="Helical" evidence="6">
    <location>
        <begin position="86"/>
        <end position="105"/>
    </location>
</feature>
<evidence type="ECO:0000256" key="3">
    <source>
        <dbReference type="ARBA" id="ARBA00022692"/>
    </source>
</evidence>
<dbReference type="HOGENOM" id="CLU_063199_1_1_12"/>
<dbReference type="CDD" id="cd16380">
    <property type="entry name" value="YitT_C"/>
    <property type="match status" value="1"/>
</dbReference>
<evidence type="ECO:0000259" key="7">
    <source>
        <dbReference type="Pfam" id="PF10035"/>
    </source>
</evidence>
<dbReference type="InterPro" id="IPR003740">
    <property type="entry name" value="YitT"/>
</dbReference>
<dbReference type="Pfam" id="PF02588">
    <property type="entry name" value="YitT_membrane"/>
    <property type="match status" value="2"/>
</dbReference>
<evidence type="ECO:0000313" key="9">
    <source>
        <dbReference type="Proteomes" id="UP000002318"/>
    </source>
</evidence>